<dbReference type="Pfam" id="PF00226">
    <property type="entry name" value="DnaJ"/>
    <property type="match status" value="1"/>
</dbReference>
<dbReference type="CDD" id="cd10747">
    <property type="entry name" value="DnaJ_C"/>
    <property type="match status" value="1"/>
</dbReference>
<dbReference type="InterPro" id="IPR008971">
    <property type="entry name" value="HSP40/DnaJ_pept-bd"/>
</dbReference>
<dbReference type="Pfam" id="PF01556">
    <property type="entry name" value="DnaJ_C"/>
    <property type="match status" value="1"/>
</dbReference>
<comment type="domain">
    <text evidence="11">The J domain is necessary and sufficient to stimulate DnaK ATPase activity. Zinc center 1 plays an important role in the autonomous, DnaK-independent chaperone activity of DnaJ. Zinc center 2 is essential for interaction with DnaK and for DnaJ activity.</text>
</comment>
<organism evidence="15 16">
    <name type="scientific">Lacticaseibacillus pantheris DSM 15945 = JCM 12539 = NBRC 106106</name>
    <dbReference type="NCBI Taxonomy" id="1423783"/>
    <lineage>
        <taxon>Bacteria</taxon>
        <taxon>Bacillati</taxon>
        <taxon>Bacillota</taxon>
        <taxon>Bacilli</taxon>
        <taxon>Lactobacillales</taxon>
        <taxon>Lactobacillaceae</taxon>
        <taxon>Lacticaseibacillus</taxon>
    </lineage>
</organism>
<dbReference type="InterPro" id="IPR001305">
    <property type="entry name" value="HSP_DnaJ_Cys-rich_dom"/>
</dbReference>
<accession>A0A0R1TZU6</accession>
<evidence type="ECO:0000313" key="16">
    <source>
        <dbReference type="Proteomes" id="UP000051922"/>
    </source>
</evidence>
<dbReference type="AlphaFoldDB" id="A0A0R1TZU6"/>
<dbReference type="GO" id="GO:0008270">
    <property type="term" value="F:zinc ion binding"/>
    <property type="evidence" value="ECO:0007669"/>
    <property type="project" value="UniProtKB-UniRule"/>
</dbReference>
<dbReference type="NCBIfam" id="NF010869">
    <property type="entry name" value="PRK14276.1"/>
    <property type="match status" value="1"/>
</dbReference>
<evidence type="ECO:0000259" key="14">
    <source>
        <dbReference type="PROSITE" id="PS51188"/>
    </source>
</evidence>
<feature type="domain" description="CR-type" evidence="14">
    <location>
        <begin position="139"/>
        <end position="221"/>
    </location>
</feature>
<dbReference type="HAMAP" id="MF_01152">
    <property type="entry name" value="DnaJ"/>
    <property type="match status" value="1"/>
</dbReference>
<dbReference type="EMBL" id="AZFJ01000037">
    <property type="protein sequence ID" value="KRL86752.1"/>
    <property type="molecule type" value="Genomic_DNA"/>
</dbReference>
<dbReference type="GO" id="GO:0006260">
    <property type="term" value="P:DNA replication"/>
    <property type="evidence" value="ECO:0007669"/>
    <property type="project" value="UniProtKB-KW"/>
</dbReference>
<dbReference type="GO" id="GO:0051082">
    <property type="term" value="F:unfolded protein binding"/>
    <property type="evidence" value="ECO:0007669"/>
    <property type="project" value="UniProtKB-UniRule"/>
</dbReference>
<comment type="function">
    <text evidence="11">Participates actively in the response to hyperosmotic and heat shock by preventing the aggregation of stress-denatured proteins and by disaggregating proteins, also in an autonomous, DnaK-independent fashion. Unfolded proteins bind initially to DnaJ; upon interaction with the DnaJ-bound protein, DnaK hydrolyzes its bound ATP, resulting in the formation of a stable complex. GrpE releases ADP from DnaK; ATP binding to DnaK triggers the release of the substrate protein, thus completing the reaction cycle. Several rounds of ATP-dependent interactions between DnaJ, DnaK and GrpE are required for fully efficient folding. Also involved, together with DnaK and GrpE, in the DNA replication of plasmids through activation of initiation proteins.</text>
</comment>
<feature type="binding site" evidence="11">
    <location>
        <position position="212"/>
    </location>
    <ligand>
        <name>Zn(2+)</name>
        <dbReference type="ChEBI" id="CHEBI:29105"/>
        <label>1</label>
    </ligand>
</feature>
<dbReference type="InterPro" id="IPR012724">
    <property type="entry name" value="DnaJ"/>
</dbReference>
<evidence type="ECO:0000256" key="10">
    <source>
        <dbReference type="ARBA" id="ARBA00067609"/>
    </source>
</evidence>
<dbReference type="GO" id="GO:0031072">
    <property type="term" value="F:heat shock protein binding"/>
    <property type="evidence" value="ECO:0007669"/>
    <property type="project" value="InterPro"/>
</dbReference>
<keyword evidence="2 11" id="KW-0235">DNA replication</keyword>
<feature type="repeat" description="CXXCXGXG motif" evidence="11">
    <location>
        <begin position="209"/>
        <end position="216"/>
    </location>
</feature>
<dbReference type="InterPro" id="IPR018253">
    <property type="entry name" value="DnaJ_domain_CS"/>
</dbReference>
<dbReference type="GO" id="GO:0005737">
    <property type="term" value="C:cytoplasm"/>
    <property type="evidence" value="ECO:0007669"/>
    <property type="project" value="UniProtKB-SubCell"/>
</dbReference>
<dbReference type="FunFam" id="2.10.230.10:FF:000002">
    <property type="entry name" value="Molecular chaperone DnaJ"/>
    <property type="match status" value="1"/>
</dbReference>
<protein>
    <recommendedName>
        <fullName evidence="10 11">Chaperone protein DnaJ</fullName>
    </recommendedName>
</protein>
<dbReference type="NCBIfam" id="NF008035">
    <property type="entry name" value="PRK10767.1"/>
    <property type="match status" value="1"/>
</dbReference>
<comment type="caution">
    <text evidence="15">The sequence shown here is derived from an EMBL/GenBank/DDBJ whole genome shotgun (WGS) entry which is preliminary data.</text>
</comment>
<feature type="binding site" evidence="11">
    <location>
        <position position="172"/>
    </location>
    <ligand>
        <name>Zn(2+)</name>
        <dbReference type="ChEBI" id="CHEBI:29105"/>
        <label>2</label>
    </ligand>
</feature>
<dbReference type="PROSITE" id="PS00636">
    <property type="entry name" value="DNAJ_1"/>
    <property type="match status" value="1"/>
</dbReference>
<comment type="subunit">
    <text evidence="11">Homodimer.</text>
</comment>
<gene>
    <name evidence="11" type="primary">dnaJ</name>
    <name evidence="15" type="ORF">FC50_GL000396</name>
</gene>
<evidence type="ECO:0000256" key="1">
    <source>
        <dbReference type="ARBA" id="ARBA00022490"/>
    </source>
</evidence>
<evidence type="ECO:0000259" key="13">
    <source>
        <dbReference type="PROSITE" id="PS50076"/>
    </source>
</evidence>
<feature type="repeat" description="CXXCXGXG motif" evidence="11">
    <location>
        <begin position="169"/>
        <end position="176"/>
    </location>
</feature>
<dbReference type="PROSITE" id="PS50076">
    <property type="entry name" value="DNAJ_2"/>
    <property type="match status" value="1"/>
</dbReference>
<feature type="binding site" evidence="11">
    <location>
        <position position="152"/>
    </location>
    <ligand>
        <name>Zn(2+)</name>
        <dbReference type="ChEBI" id="CHEBI:29105"/>
        <label>1</label>
    </ligand>
</feature>
<keyword evidence="6 11" id="KW-0862">Zinc</keyword>
<evidence type="ECO:0000256" key="5">
    <source>
        <dbReference type="ARBA" id="ARBA00022771"/>
    </source>
</evidence>
<dbReference type="STRING" id="1423783.FC50_GL000396"/>
<evidence type="ECO:0000256" key="8">
    <source>
        <dbReference type="ARBA" id="ARBA00023186"/>
    </source>
</evidence>
<comment type="subcellular location">
    <subcellularLocation>
        <location evidence="11">Cytoplasm</location>
    </subcellularLocation>
</comment>
<dbReference type="FunFam" id="1.10.287.110:FF:000031">
    <property type="entry name" value="Molecular chaperone DnaJ"/>
    <property type="match status" value="1"/>
</dbReference>
<feature type="repeat" description="CXXCXGXG motif" evidence="11">
    <location>
        <begin position="152"/>
        <end position="159"/>
    </location>
</feature>
<feature type="binding site" evidence="11">
    <location>
        <position position="155"/>
    </location>
    <ligand>
        <name>Zn(2+)</name>
        <dbReference type="ChEBI" id="CHEBI:29105"/>
        <label>1</label>
    </ligand>
</feature>
<dbReference type="InterPro" id="IPR036869">
    <property type="entry name" value="J_dom_sf"/>
</dbReference>
<keyword evidence="4 11" id="KW-0677">Repeat</keyword>
<keyword evidence="16" id="KW-1185">Reference proteome</keyword>
<dbReference type="SUPFAM" id="SSF57938">
    <property type="entry name" value="DnaJ/Hsp40 cysteine-rich domain"/>
    <property type="match status" value="1"/>
</dbReference>
<feature type="zinc finger region" description="CR-type" evidence="12">
    <location>
        <begin position="139"/>
        <end position="221"/>
    </location>
</feature>
<name>A0A0R1TZU6_9LACO</name>
<evidence type="ECO:0000256" key="2">
    <source>
        <dbReference type="ARBA" id="ARBA00022705"/>
    </source>
</evidence>
<dbReference type="Pfam" id="PF00684">
    <property type="entry name" value="DnaJ_CXXCXGXG"/>
    <property type="match status" value="1"/>
</dbReference>
<sequence length="381" mass="41023">MMADKDYYETLGVSRDASEDEIRKAYRKMSKKYHPDINHEPGAEEKFKEINEAYSVLSDPQKKAAFDQYGSADGPQGFGGGAGGQTYSGFDGGGFGGFDDIFSSFFGGGAQGAGTQARQRRGADLQYRMDLKFEEAVFGKTDNISYNRQGRCHVCKGTGAKDGAQPQTCSKCHGAGYITVTRQTMLGTMQSRETCDVCGGTGKEIKDKCTNCRGTGVEQERHSIDVKVPAGVDDGQQMRLDGAGDAGPNGAAFGDLYVVFRVQPSKKYVRDGADILMNMDISFAQAALGDEVKADTVHGPVQLKVPAGTQTETKIRLRGKGAPHLNGSGTGDEIVTVKIRTPKKLNQKQKDALMAYAAASGDKVEPHESSLFDKIRDAFNK</sequence>
<evidence type="ECO:0000256" key="11">
    <source>
        <dbReference type="HAMAP-Rule" id="MF_01152"/>
    </source>
</evidence>
<dbReference type="CDD" id="cd06257">
    <property type="entry name" value="DnaJ"/>
    <property type="match status" value="1"/>
</dbReference>
<dbReference type="Gene3D" id="2.60.260.20">
    <property type="entry name" value="Urease metallochaperone UreE, N-terminal domain"/>
    <property type="match status" value="2"/>
</dbReference>
<dbReference type="PANTHER" id="PTHR43096">
    <property type="entry name" value="DNAJ HOMOLOG 1, MITOCHONDRIAL-RELATED"/>
    <property type="match status" value="1"/>
</dbReference>
<evidence type="ECO:0000256" key="7">
    <source>
        <dbReference type="ARBA" id="ARBA00023016"/>
    </source>
</evidence>
<proteinExistence type="inferred from homology"/>
<dbReference type="SUPFAM" id="SSF46565">
    <property type="entry name" value="Chaperone J-domain"/>
    <property type="match status" value="1"/>
</dbReference>
<dbReference type="PRINTS" id="PR00625">
    <property type="entry name" value="JDOMAIN"/>
</dbReference>
<dbReference type="CDD" id="cd10719">
    <property type="entry name" value="DnaJ_zf"/>
    <property type="match status" value="1"/>
</dbReference>
<comment type="cofactor">
    <cofactor evidence="11">
        <name>Zn(2+)</name>
        <dbReference type="ChEBI" id="CHEBI:29105"/>
    </cofactor>
    <text evidence="11">Binds 2 Zn(2+) ions per monomer.</text>
</comment>
<keyword evidence="5 11" id="KW-0863">Zinc-finger</keyword>
<dbReference type="InterPro" id="IPR001623">
    <property type="entry name" value="DnaJ_domain"/>
</dbReference>
<keyword evidence="7 11" id="KW-0346">Stress response</keyword>
<dbReference type="GO" id="GO:0042026">
    <property type="term" value="P:protein refolding"/>
    <property type="evidence" value="ECO:0007669"/>
    <property type="project" value="TreeGrafter"/>
</dbReference>
<reference evidence="15 16" key="1">
    <citation type="journal article" date="2015" name="Genome Announc.">
        <title>Expanding the biotechnology potential of lactobacilli through comparative genomics of 213 strains and associated genera.</title>
        <authorList>
            <person name="Sun Z."/>
            <person name="Harris H.M."/>
            <person name="McCann A."/>
            <person name="Guo C."/>
            <person name="Argimon S."/>
            <person name="Zhang W."/>
            <person name="Yang X."/>
            <person name="Jeffery I.B."/>
            <person name="Cooney J.C."/>
            <person name="Kagawa T.F."/>
            <person name="Liu W."/>
            <person name="Song Y."/>
            <person name="Salvetti E."/>
            <person name="Wrobel A."/>
            <person name="Rasinkangas P."/>
            <person name="Parkhill J."/>
            <person name="Rea M.C."/>
            <person name="O'Sullivan O."/>
            <person name="Ritari J."/>
            <person name="Douillard F.P."/>
            <person name="Paul Ross R."/>
            <person name="Yang R."/>
            <person name="Briner A.E."/>
            <person name="Felis G.E."/>
            <person name="de Vos W.M."/>
            <person name="Barrangou R."/>
            <person name="Klaenhammer T.R."/>
            <person name="Caufield P.W."/>
            <person name="Cui Y."/>
            <person name="Zhang H."/>
            <person name="O'Toole P.W."/>
        </authorList>
    </citation>
    <scope>NUCLEOTIDE SEQUENCE [LARGE SCALE GENOMIC DNA]</scope>
    <source>
        <strain evidence="15 16">DSM 15945</strain>
    </source>
</reference>
<dbReference type="PANTHER" id="PTHR43096:SF48">
    <property type="entry name" value="CHAPERONE PROTEIN DNAJ"/>
    <property type="match status" value="1"/>
</dbReference>
<dbReference type="PROSITE" id="PS51188">
    <property type="entry name" value="ZF_CR"/>
    <property type="match status" value="1"/>
</dbReference>
<feature type="domain" description="J" evidence="13">
    <location>
        <begin position="6"/>
        <end position="70"/>
    </location>
</feature>
<dbReference type="Gene3D" id="2.10.230.10">
    <property type="entry name" value="Heat shock protein DnaJ, cysteine-rich domain"/>
    <property type="match status" value="1"/>
</dbReference>
<feature type="binding site" evidence="11">
    <location>
        <position position="195"/>
    </location>
    <ligand>
        <name>Zn(2+)</name>
        <dbReference type="ChEBI" id="CHEBI:29105"/>
        <label>2</label>
    </ligand>
</feature>
<dbReference type="InterPro" id="IPR036410">
    <property type="entry name" value="HSP_DnaJ_Cys-rich_dom_sf"/>
</dbReference>
<keyword evidence="1 11" id="KW-0963">Cytoplasm</keyword>
<dbReference type="PATRIC" id="fig|1423783.4.peg.411"/>
<dbReference type="SMART" id="SM00271">
    <property type="entry name" value="DnaJ"/>
    <property type="match status" value="1"/>
</dbReference>
<comment type="similarity">
    <text evidence="9 11">Belongs to the DnaJ family.</text>
</comment>
<feature type="repeat" description="CXXCXGXG motif" evidence="11">
    <location>
        <begin position="195"/>
        <end position="202"/>
    </location>
</feature>
<evidence type="ECO:0000256" key="4">
    <source>
        <dbReference type="ARBA" id="ARBA00022737"/>
    </source>
</evidence>
<dbReference type="GO" id="GO:0005524">
    <property type="term" value="F:ATP binding"/>
    <property type="evidence" value="ECO:0007669"/>
    <property type="project" value="InterPro"/>
</dbReference>
<dbReference type="SUPFAM" id="SSF49493">
    <property type="entry name" value="HSP40/DnaJ peptide-binding domain"/>
    <property type="match status" value="2"/>
</dbReference>
<feature type="binding site" evidence="11">
    <location>
        <position position="209"/>
    </location>
    <ligand>
        <name>Zn(2+)</name>
        <dbReference type="ChEBI" id="CHEBI:29105"/>
        <label>1</label>
    </ligand>
</feature>
<dbReference type="Proteomes" id="UP000051922">
    <property type="component" value="Unassembled WGS sequence"/>
</dbReference>
<feature type="binding site" evidence="11">
    <location>
        <position position="169"/>
    </location>
    <ligand>
        <name>Zn(2+)</name>
        <dbReference type="ChEBI" id="CHEBI:29105"/>
        <label>2</label>
    </ligand>
</feature>
<dbReference type="GO" id="GO:0009408">
    <property type="term" value="P:response to heat"/>
    <property type="evidence" value="ECO:0007669"/>
    <property type="project" value="InterPro"/>
</dbReference>
<evidence type="ECO:0000256" key="9">
    <source>
        <dbReference type="ARBA" id="ARBA00061004"/>
    </source>
</evidence>
<evidence type="ECO:0000256" key="12">
    <source>
        <dbReference type="PROSITE-ProRule" id="PRU00546"/>
    </source>
</evidence>
<dbReference type="FunFam" id="2.60.260.20:FF:000005">
    <property type="entry name" value="Chaperone protein dnaJ 1, mitochondrial"/>
    <property type="match status" value="1"/>
</dbReference>
<evidence type="ECO:0000256" key="6">
    <source>
        <dbReference type="ARBA" id="ARBA00022833"/>
    </source>
</evidence>
<keyword evidence="8 11" id="KW-0143">Chaperone</keyword>
<keyword evidence="3 11" id="KW-0479">Metal-binding</keyword>
<feature type="binding site" evidence="11">
    <location>
        <position position="198"/>
    </location>
    <ligand>
        <name>Zn(2+)</name>
        <dbReference type="ChEBI" id="CHEBI:29105"/>
        <label>2</label>
    </ligand>
</feature>
<evidence type="ECO:0000313" key="15">
    <source>
        <dbReference type="EMBL" id="KRL86752.1"/>
    </source>
</evidence>
<dbReference type="NCBIfam" id="TIGR02349">
    <property type="entry name" value="DnaJ_bact"/>
    <property type="match status" value="1"/>
</dbReference>
<dbReference type="InterPro" id="IPR002939">
    <property type="entry name" value="DnaJ_C"/>
</dbReference>
<evidence type="ECO:0000256" key="3">
    <source>
        <dbReference type="ARBA" id="ARBA00022723"/>
    </source>
</evidence>
<dbReference type="Gene3D" id="1.10.287.110">
    <property type="entry name" value="DnaJ domain"/>
    <property type="match status" value="1"/>
</dbReference>